<reference evidence="1 2" key="1">
    <citation type="submission" date="2014-09" db="EMBL/GenBank/DDBJ databases">
        <title>Vibrio maritimus JCM 19235. (C45) whole genome shotgun sequence.</title>
        <authorList>
            <person name="Sawabe T."/>
            <person name="Meirelles P."/>
            <person name="Nakanishi M."/>
            <person name="Sayaka M."/>
            <person name="Hattori M."/>
            <person name="Ohkuma M."/>
        </authorList>
    </citation>
    <scope>NUCLEOTIDE SEQUENCE [LARGE SCALE GENOMIC DNA]</scope>
    <source>
        <strain evidence="2">JCM19235</strain>
    </source>
</reference>
<dbReference type="Proteomes" id="UP000029228">
    <property type="component" value="Unassembled WGS sequence"/>
</dbReference>
<protein>
    <submittedName>
        <fullName evidence="1">Uncharacterized protein</fullName>
    </submittedName>
</protein>
<proteinExistence type="predicted"/>
<evidence type="ECO:0000313" key="2">
    <source>
        <dbReference type="Proteomes" id="UP000029228"/>
    </source>
</evidence>
<reference evidence="1 2" key="2">
    <citation type="submission" date="2014-09" db="EMBL/GenBank/DDBJ databases">
        <authorList>
            <consortium name="NBRP consortium"/>
            <person name="Sawabe T."/>
            <person name="Meirelles P."/>
            <person name="Nakanishi M."/>
            <person name="Sayaka M."/>
            <person name="Hattori M."/>
            <person name="Ohkuma M."/>
        </authorList>
    </citation>
    <scope>NUCLEOTIDE SEQUENCE [LARGE SCALE GENOMIC DNA]</scope>
    <source>
        <strain evidence="2">JCM19235</strain>
    </source>
</reference>
<dbReference type="AlphaFoldDB" id="A0A090RSQ1"/>
<evidence type="ECO:0000313" key="1">
    <source>
        <dbReference type="EMBL" id="GAL17259.1"/>
    </source>
</evidence>
<dbReference type="STRING" id="990268.JCM19235_5808"/>
<comment type="caution">
    <text evidence="1">The sequence shown here is derived from an EMBL/GenBank/DDBJ whole genome shotgun (WGS) entry which is preliminary data.</text>
</comment>
<name>A0A090RSQ1_9VIBR</name>
<sequence length="39" mass="4399">MAFFVLNINNVEPCNVFVNNSCRVSLVTGWLSKLKEIAK</sequence>
<keyword evidence="2" id="KW-1185">Reference proteome</keyword>
<gene>
    <name evidence="1" type="ORF">JCM19235_5808</name>
</gene>
<dbReference type="EMBL" id="BBMR01000001">
    <property type="protein sequence ID" value="GAL17259.1"/>
    <property type="molecule type" value="Genomic_DNA"/>
</dbReference>
<accession>A0A090RSQ1</accession>
<organism evidence="1 2">
    <name type="scientific">Vibrio maritimus</name>
    <dbReference type="NCBI Taxonomy" id="990268"/>
    <lineage>
        <taxon>Bacteria</taxon>
        <taxon>Pseudomonadati</taxon>
        <taxon>Pseudomonadota</taxon>
        <taxon>Gammaproteobacteria</taxon>
        <taxon>Vibrionales</taxon>
        <taxon>Vibrionaceae</taxon>
        <taxon>Vibrio</taxon>
    </lineage>
</organism>